<proteinExistence type="predicted"/>
<evidence type="ECO:0000313" key="2">
    <source>
        <dbReference type="EMBL" id="KAK1754239.1"/>
    </source>
</evidence>
<accession>A0AAJ0B9M2</accession>
<feature type="region of interest" description="Disordered" evidence="1">
    <location>
        <begin position="68"/>
        <end position="111"/>
    </location>
</feature>
<feature type="non-terminal residue" evidence="2">
    <location>
        <position position="1"/>
    </location>
</feature>
<dbReference type="Proteomes" id="UP001239445">
    <property type="component" value="Unassembled WGS sequence"/>
</dbReference>
<sequence>LFQVSNICLPRGQQAPSVYEWPCLPVYVDSVHSPHSGTSLQTWIPKHSTFRLPTHLLCCSNQLPTMSGDFENHGFQPEPTDQGFQPPQNQGFQPPQNQGFQPPSRPAGGFTQGGFQEMLNLDEMMAFARGSAAGVPVGYDHGLAHGAAKAASSSQTPEPLVSLGFVDTKETKAYGQGYQYGWAQGFSLGYFHGLTKPANGGFSQGGVPRDDD</sequence>
<gene>
    <name evidence="2" type="ORF">QBC47DRAFT_40080</name>
</gene>
<keyword evidence="3" id="KW-1185">Reference proteome</keyword>
<evidence type="ECO:0000313" key="3">
    <source>
        <dbReference type="Proteomes" id="UP001239445"/>
    </source>
</evidence>
<name>A0AAJ0B9M2_9PEZI</name>
<feature type="compositionally biased region" description="Low complexity" evidence="1">
    <location>
        <begin position="82"/>
        <end position="102"/>
    </location>
</feature>
<dbReference type="EMBL" id="MU839836">
    <property type="protein sequence ID" value="KAK1754239.1"/>
    <property type="molecule type" value="Genomic_DNA"/>
</dbReference>
<dbReference type="AlphaFoldDB" id="A0AAJ0B9M2"/>
<organism evidence="2 3">
    <name type="scientific">Echria macrotheca</name>
    <dbReference type="NCBI Taxonomy" id="438768"/>
    <lineage>
        <taxon>Eukaryota</taxon>
        <taxon>Fungi</taxon>
        <taxon>Dikarya</taxon>
        <taxon>Ascomycota</taxon>
        <taxon>Pezizomycotina</taxon>
        <taxon>Sordariomycetes</taxon>
        <taxon>Sordariomycetidae</taxon>
        <taxon>Sordariales</taxon>
        <taxon>Schizotheciaceae</taxon>
        <taxon>Echria</taxon>
    </lineage>
</organism>
<reference evidence="2" key="1">
    <citation type="submission" date="2023-06" db="EMBL/GenBank/DDBJ databases">
        <title>Genome-scale phylogeny and comparative genomics of the fungal order Sordariales.</title>
        <authorList>
            <consortium name="Lawrence Berkeley National Laboratory"/>
            <person name="Hensen N."/>
            <person name="Bonometti L."/>
            <person name="Westerberg I."/>
            <person name="Brannstrom I.O."/>
            <person name="Guillou S."/>
            <person name="Cros-Aarteil S."/>
            <person name="Calhoun S."/>
            <person name="Haridas S."/>
            <person name="Kuo A."/>
            <person name="Mondo S."/>
            <person name="Pangilinan J."/>
            <person name="Riley R."/>
            <person name="Labutti K."/>
            <person name="Andreopoulos B."/>
            <person name="Lipzen A."/>
            <person name="Chen C."/>
            <person name="Yanf M."/>
            <person name="Daum C."/>
            <person name="Ng V."/>
            <person name="Clum A."/>
            <person name="Steindorff A."/>
            <person name="Ohm R."/>
            <person name="Martin F."/>
            <person name="Silar P."/>
            <person name="Natvig D."/>
            <person name="Lalanne C."/>
            <person name="Gautier V."/>
            <person name="Ament-Velasquez S.L."/>
            <person name="Kruys A."/>
            <person name="Hutchinson M.I."/>
            <person name="Powell A.J."/>
            <person name="Barry K."/>
            <person name="Miller A.N."/>
            <person name="Grigoriev I.V."/>
            <person name="Debuchy R."/>
            <person name="Gladieux P."/>
            <person name="Thoren M.H."/>
            <person name="Johannesson H."/>
        </authorList>
    </citation>
    <scope>NUCLEOTIDE SEQUENCE</scope>
    <source>
        <strain evidence="2">PSN4</strain>
    </source>
</reference>
<comment type="caution">
    <text evidence="2">The sequence shown here is derived from an EMBL/GenBank/DDBJ whole genome shotgun (WGS) entry which is preliminary data.</text>
</comment>
<protein>
    <submittedName>
        <fullName evidence="2">Uncharacterized protein</fullName>
    </submittedName>
</protein>
<evidence type="ECO:0000256" key="1">
    <source>
        <dbReference type="SAM" id="MobiDB-lite"/>
    </source>
</evidence>